<dbReference type="Proteomes" id="UP000676565">
    <property type="component" value="Unassembled WGS sequence"/>
</dbReference>
<keyword evidence="2" id="KW-0732">Signal</keyword>
<feature type="compositionally biased region" description="Basic and acidic residues" evidence="1">
    <location>
        <begin position="133"/>
        <end position="165"/>
    </location>
</feature>
<comment type="caution">
    <text evidence="3">The sequence shown here is derived from an EMBL/GenBank/DDBJ whole genome shotgun (WGS) entry which is preliminary data.</text>
</comment>
<feature type="signal peptide" evidence="2">
    <location>
        <begin position="1"/>
        <end position="23"/>
    </location>
</feature>
<feature type="chain" id="PRO_5045678209" evidence="2">
    <location>
        <begin position="24"/>
        <end position="180"/>
    </location>
</feature>
<organism evidence="3 4">
    <name type="scientific">Gemmata palustris</name>
    <dbReference type="NCBI Taxonomy" id="2822762"/>
    <lineage>
        <taxon>Bacteria</taxon>
        <taxon>Pseudomonadati</taxon>
        <taxon>Planctomycetota</taxon>
        <taxon>Planctomycetia</taxon>
        <taxon>Gemmatales</taxon>
        <taxon>Gemmataceae</taxon>
        <taxon>Gemmata</taxon>
    </lineage>
</organism>
<evidence type="ECO:0000256" key="1">
    <source>
        <dbReference type="SAM" id="MobiDB-lite"/>
    </source>
</evidence>
<accession>A0ABS5BV87</accession>
<evidence type="ECO:0000256" key="2">
    <source>
        <dbReference type="SAM" id="SignalP"/>
    </source>
</evidence>
<dbReference type="RefSeq" id="WP_210656895.1">
    <property type="nucleotide sequence ID" value="NZ_JAGKQQ010000001.1"/>
</dbReference>
<keyword evidence="4" id="KW-1185">Reference proteome</keyword>
<feature type="region of interest" description="Disordered" evidence="1">
    <location>
        <begin position="123"/>
        <end position="180"/>
    </location>
</feature>
<evidence type="ECO:0000313" key="4">
    <source>
        <dbReference type="Proteomes" id="UP000676565"/>
    </source>
</evidence>
<gene>
    <name evidence="3" type="ORF">J8F10_20515</name>
</gene>
<protein>
    <submittedName>
        <fullName evidence="3">Uncharacterized protein</fullName>
    </submittedName>
</protein>
<sequence>MTTRNLAVLALVAALGWSAPARAADEPKLPDVKAFDKLVIDTLRAVHNKGADLYNEGKDFAGAYRVYQGALLTVRPLLAHRPDAQKIIDTGLDDAEKEADVSRKAFLLHGTIEGVRKNLKIAINDTKPAPPVKKPEEKAPDEPKKTDPPMKKAEEPAKKAEEPKPAPRPVAPPPKEVKPK</sequence>
<proteinExistence type="predicted"/>
<name>A0ABS5BV87_9BACT</name>
<dbReference type="EMBL" id="JAGKQQ010000001">
    <property type="protein sequence ID" value="MBP3957640.1"/>
    <property type="molecule type" value="Genomic_DNA"/>
</dbReference>
<evidence type="ECO:0000313" key="3">
    <source>
        <dbReference type="EMBL" id="MBP3957640.1"/>
    </source>
</evidence>
<reference evidence="3 4" key="1">
    <citation type="submission" date="2021-04" db="EMBL/GenBank/DDBJ databases">
        <authorList>
            <person name="Ivanova A."/>
        </authorList>
    </citation>
    <scope>NUCLEOTIDE SEQUENCE [LARGE SCALE GENOMIC DNA]</scope>
    <source>
        <strain evidence="3 4">G18</strain>
    </source>
</reference>